<feature type="domain" description="HTH araC/xylS-type" evidence="5">
    <location>
        <begin position="439"/>
        <end position="537"/>
    </location>
</feature>
<dbReference type="Pfam" id="PF12833">
    <property type="entry name" value="HTH_18"/>
    <property type="match status" value="1"/>
</dbReference>
<dbReference type="InterPro" id="IPR018060">
    <property type="entry name" value="HTH_AraC"/>
</dbReference>
<keyword evidence="3" id="KW-0804">Transcription</keyword>
<keyword evidence="4" id="KW-0597">Phosphoprotein</keyword>
<evidence type="ECO:0000259" key="5">
    <source>
        <dbReference type="PROSITE" id="PS01124"/>
    </source>
</evidence>
<dbReference type="SUPFAM" id="SSF52172">
    <property type="entry name" value="CheY-like"/>
    <property type="match status" value="1"/>
</dbReference>
<evidence type="ECO:0000256" key="3">
    <source>
        <dbReference type="ARBA" id="ARBA00023163"/>
    </source>
</evidence>
<dbReference type="InterPro" id="IPR009057">
    <property type="entry name" value="Homeodomain-like_sf"/>
</dbReference>
<feature type="modified residue" description="4-aspartylphosphate" evidence="4">
    <location>
        <position position="55"/>
    </location>
</feature>
<dbReference type="InterPro" id="IPR020449">
    <property type="entry name" value="Tscrpt_reg_AraC-type_HTH"/>
</dbReference>
<feature type="domain" description="Response regulatory" evidence="6">
    <location>
        <begin position="3"/>
        <end position="120"/>
    </location>
</feature>
<reference evidence="7 8" key="1">
    <citation type="submission" date="2024-09" db="EMBL/GenBank/DDBJ databases">
        <authorList>
            <person name="Ruan L."/>
        </authorList>
    </citation>
    <scope>NUCLEOTIDE SEQUENCE [LARGE SCALE GENOMIC DNA]</scope>
    <source>
        <strain evidence="7 8">D33</strain>
    </source>
</reference>
<dbReference type="EMBL" id="JBHILM010000035">
    <property type="protein sequence ID" value="MFB5684092.1"/>
    <property type="molecule type" value="Genomic_DNA"/>
</dbReference>
<name>A0ABV5BEF8_9BACL</name>
<dbReference type="InterPro" id="IPR018062">
    <property type="entry name" value="HTH_AraC-typ_CS"/>
</dbReference>
<dbReference type="PRINTS" id="PR00032">
    <property type="entry name" value="HTHARAC"/>
</dbReference>
<keyword evidence="8" id="KW-1185">Reference proteome</keyword>
<accession>A0ABV5BEF8</accession>
<dbReference type="PROSITE" id="PS50110">
    <property type="entry name" value="RESPONSE_REGULATORY"/>
    <property type="match status" value="1"/>
</dbReference>
<dbReference type="PROSITE" id="PS00041">
    <property type="entry name" value="HTH_ARAC_FAMILY_1"/>
    <property type="match status" value="1"/>
</dbReference>
<dbReference type="SMART" id="SM00342">
    <property type="entry name" value="HTH_ARAC"/>
    <property type="match status" value="1"/>
</dbReference>
<gene>
    <name evidence="7" type="ORF">ACE3NQ_24590</name>
</gene>
<dbReference type="PROSITE" id="PS01124">
    <property type="entry name" value="HTH_ARAC_FAMILY_2"/>
    <property type="match status" value="1"/>
</dbReference>
<dbReference type="Gene3D" id="3.40.50.2300">
    <property type="match status" value="1"/>
</dbReference>
<keyword evidence="2" id="KW-0238">DNA-binding</keyword>
<evidence type="ECO:0000256" key="2">
    <source>
        <dbReference type="ARBA" id="ARBA00023125"/>
    </source>
</evidence>
<evidence type="ECO:0000256" key="4">
    <source>
        <dbReference type="PROSITE-ProRule" id="PRU00169"/>
    </source>
</evidence>
<dbReference type="PANTHER" id="PTHR43280">
    <property type="entry name" value="ARAC-FAMILY TRANSCRIPTIONAL REGULATOR"/>
    <property type="match status" value="1"/>
</dbReference>
<keyword evidence="1" id="KW-0805">Transcription regulation</keyword>
<dbReference type="SUPFAM" id="SSF46689">
    <property type="entry name" value="Homeodomain-like"/>
    <property type="match status" value="2"/>
</dbReference>
<dbReference type="RefSeq" id="WP_375527810.1">
    <property type="nucleotide sequence ID" value="NZ_JBHILM010000035.1"/>
</dbReference>
<comment type="caution">
    <text evidence="7">The sequence shown here is derived from an EMBL/GenBank/DDBJ whole genome shotgun (WGS) entry which is preliminary data.</text>
</comment>
<protein>
    <submittedName>
        <fullName evidence="7">Response regulator</fullName>
    </submittedName>
</protein>
<evidence type="ECO:0000259" key="6">
    <source>
        <dbReference type="PROSITE" id="PS50110"/>
    </source>
</evidence>
<proteinExistence type="predicted"/>
<dbReference type="SMART" id="SM00448">
    <property type="entry name" value="REC"/>
    <property type="match status" value="1"/>
</dbReference>
<dbReference type="CDD" id="cd17536">
    <property type="entry name" value="REC_YesN-like"/>
    <property type="match status" value="1"/>
</dbReference>
<dbReference type="PANTHER" id="PTHR43280:SF2">
    <property type="entry name" value="HTH-TYPE TRANSCRIPTIONAL REGULATOR EXSA"/>
    <property type="match status" value="1"/>
</dbReference>
<organism evidence="7 8">
    <name type="scientific">Paenibacillus terreus</name>
    <dbReference type="NCBI Taxonomy" id="1387834"/>
    <lineage>
        <taxon>Bacteria</taxon>
        <taxon>Bacillati</taxon>
        <taxon>Bacillota</taxon>
        <taxon>Bacilli</taxon>
        <taxon>Bacillales</taxon>
        <taxon>Paenibacillaceae</taxon>
        <taxon>Paenibacillus</taxon>
    </lineage>
</organism>
<dbReference type="Proteomes" id="UP001580407">
    <property type="component" value="Unassembled WGS sequence"/>
</dbReference>
<evidence type="ECO:0000313" key="7">
    <source>
        <dbReference type="EMBL" id="MFB5684092.1"/>
    </source>
</evidence>
<dbReference type="Gene3D" id="1.10.10.60">
    <property type="entry name" value="Homeodomain-like"/>
    <property type="match status" value="2"/>
</dbReference>
<evidence type="ECO:0000256" key="1">
    <source>
        <dbReference type="ARBA" id="ARBA00023015"/>
    </source>
</evidence>
<dbReference type="Pfam" id="PF00072">
    <property type="entry name" value="Response_reg"/>
    <property type="match status" value="1"/>
</dbReference>
<dbReference type="InterPro" id="IPR001789">
    <property type="entry name" value="Sig_transdc_resp-reg_receiver"/>
</dbReference>
<dbReference type="InterPro" id="IPR011006">
    <property type="entry name" value="CheY-like_superfamily"/>
</dbReference>
<sequence length="541" mass="62211">MLRLLIVEDEPFTADGLYEMLSDVPDIEMDLYRAYSAEEAIEWMSRTKMDIVLSDIRMPEMDGLQLQQWIQARWPRCKVIFLTGISDIQYAQQAQRGGGVDYILKTEGDEAILRSVRRTWSVLQEELHNENILLRAKGQLTEMLPILRREWFMAMLEQGDQLMDNLDIRLLELDSPLNPGDRVMLVCGRVDRWSDDYSMSDQTLLIYGIQNIAEEYFERVVMLPVMLDASYFVWLIQPERSGETDGWGSVALYIQGTLESIQQTCRALLKLPVSFICHESAVEWKDIAQTFQQLKQNLILGLGNGEEMILLFGREEVPVYAATEVSRSVFSNLEIAVEMGKETLFQKLMSDLFHRLPNQFSVYAQTYYAVAVILLHQWNKTHRGDNAALAAAEATIRRLLDLNTHKTKEQAERFLSEMGINLIRQGKQKQDERTDRIIRKLNRYITEHLNEDLSLAVLADAVYLNASYLSNLYKICTGRNISDYIAELRIERAKTLLAESNAKVQDIAVAVGFGTAGYFTRFFKKHVGVTPQEFRSRLSVE</sequence>
<evidence type="ECO:0000313" key="8">
    <source>
        <dbReference type="Proteomes" id="UP001580407"/>
    </source>
</evidence>